<proteinExistence type="predicted"/>
<evidence type="ECO:0000313" key="2">
    <source>
        <dbReference type="Proteomes" id="UP001060085"/>
    </source>
</evidence>
<evidence type="ECO:0000313" key="1">
    <source>
        <dbReference type="EMBL" id="KAI5664708.1"/>
    </source>
</evidence>
<sequence length="223" mass="26523">MNLSLVVVDSMWVWITSWFTPTLLFCFLNLMIATIFITSSFFHKSHHNNYNTTSSHEQQQQQQLLLRPPSLLYRMKSINFSFRRSDHHDPNAQLEQQQQQQQQESQAQEQLQYSETHHIVRSQSETTPSVEEVISKPEKRKLKKYASEKILTNNLDTLEKEGDRTEAVDRRRPATARERKEDEDEAVDRRADDFINRFREQLKLQRLDSILRYKEMINRGAGR</sequence>
<gene>
    <name evidence="1" type="ORF">M9H77_24031</name>
</gene>
<protein>
    <submittedName>
        <fullName evidence="1">Uncharacterized protein</fullName>
    </submittedName>
</protein>
<dbReference type="Proteomes" id="UP001060085">
    <property type="component" value="Linkage Group LG05"/>
</dbReference>
<accession>A0ACC0AUP3</accession>
<dbReference type="EMBL" id="CM044705">
    <property type="protein sequence ID" value="KAI5664708.1"/>
    <property type="molecule type" value="Genomic_DNA"/>
</dbReference>
<organism evidence="1 2">
    <name type="scientific">Catharanthus roseus</name>
    <name type="common">Madagascar periwinkle</name>
    <name type="synonym">Vinca rosea</name>
    <dbReference type="NCBI Taxonomy" id="4058"/>
    <lineage>
        <taxon>Eukaryota</taxon>
        <taxon>Viridiplantae</taxon>
        <taxon>Streptophyta</taxon>
        <taxon>Embryophyta</taxon>
        <taxon>Tracheophyta</taxon>
        <taxon>Spermatophyta</taxon>
        <taxon>Magnoliopsida</taxon>
        <taxon>eudicotyledons</taxon>
        <taxon>Gunneridae</taxon>
        <taxon>Pentapetalae</taxon>
        <taxon>asterids</taxon>
        <taxon>lamiids</taxon>
        <taxon>Gentianales</taxon>
        <taxon>Apocynaceae</taxon>
        <taxon>Rauvolfioideae</taxon>
        <taxon>Vinceae</taxon>
        <taxon>Catharanthinae</taxon>
        <taxon>Catharanthus</taxon>
    </lineage>
</organism>
<keyword evidence="2" id="KW-1185">Reference proteome</keyword>
<reference evidence="2" key="1">
    <citation type="journal article" date="2023" name="Nat. Plants">
        <title>Single-cell RNA sequencing provides a high-resolution roadmap for understanding the multicellular compartmentation of specialized metabolism.</title>
        <authorList>
            <person name="Sun S."/>
            <person name="Shen X."/>
            <person name="Li Y."/>
            <person name="Li Y."/>
            <person name="Wang S."/>
            <person name="Li R."/>
            <person name="Zhang H."/>
            <person name="Shen G."/>
            <person name="Guo B."/>
            <person name="Wei J."/>
            <person name="Xu J."/>
            <person name="St-Pierre B."/>
            <person name="Chen S."/>
            <person name="Sun C."/>
        </authorList>
    </citation>
    <scope>NUCLEOTIDE SEQUENCE [LARGE SCALE GENOMIC DNA]</scope>
</reference>
<name>A0ACC0AUP3_CATRO</name>
<comment type="caution">
    <text evidence="1">The sequence shown here is derived from an EMBL/GenBank/DDBJ whole genome shotgun (WGS) entry which is preliminary data.</text>
</comment>